<dbReference type="STRING" id="490629.SAMN05216266_103358"/>
<dbReference type="RefSeq" id="WP_091671558.1">
    <property type="nucleotide sequence ID" value="NZ_FOKG01000003.1"/>
</dbReference>
<dbReference type="OrthoDB" id="1163083at2"/>
<organism evidence="2 3">
    <name type="scientific">Amycolatopsis marina</name>
    <dbReference type="NCBI Taxonomy" id="490629"/>
    <lineage>
        <taxon>Bacteria</taxon>
        <taxon>Bacillati</taxon>
        <taxon>Actinomycetota</taxon>
        <taxon>Actinomycetes</taxon>
        <taxon>Pseudonocardiales</taxon>
        <taxon>Pseudonocardiaceae</taxon>
        <taxon>Amycolatopsis</taxon>
    </lineage>
</organism>
<gene>
    <name evidence="2" type="ORF">SAMN05216266_103358</name>
</gene>
<evidence type="ECO:0000259" key="1">
    <source>
        <dbReference type="Pfam" id="PF12680"/>
    </source>
</evidence>
<protein>
    <submittedName>
        <fullName evidence="2">SnoaL-like domain-containing protein</fullName>
    </submittedName>
</protein>
<dbReference type="InterPro" id="IPR032710">
    <property type="entry name" value="NTF2-like_dom_sf"/>
</dbReference>
<dbReference type="EMBL" id="FOKG01000003">
    <property type="protein sequence ID" value="SFB02582.1"/>
    <property type="molecule type" value="Genomic_DNA"/>
</dbReference>
<dbReference type="Pfam" id="PF12680">
    <property type="entry name" value="SnoaL_2"/>
    <property type="match status" value="1"/>
</dbReference>
<dbReference type="SUPFAM" id="SSF54427">
    <property type="entry name" value="NTF2-like"/>
    <property type="match status" value="1"/>
</dbReference>
<name>A0A1I0XNN8_9PSEU</name>
<reference evidence="3" key="1">
    <citation type="submission" date="2016-10" db="EMBL/GenBank/DDBJ databases">
        <authorList>
            <person name="Varghese N."/>
            <person name="Submissions S."/>
        </authorList>
    </citation>
    <scope>NUCLEOTIDE SEQUENCE [LARGE SCALE GENOMIC DNA]</scope>
    <source>
        <strain evidence="3">CGMCC 4.3568</strain>
    </source>
</reference>
<evidence type="ECO:0000313" key="3">
    <source>
        <dbReference type="Proteomes" id="UP000243799"/>
    </source>
</evidence>
<dbReference type="Proteomes" id="UP000243799">
    <property type="component" value="Unassembled WGS sequence"/>
</dbReference>
<keyword evidence="3" id="KW-1185">Reference proteome</keyword>
<sequence>MSTTSALARAEATTERYRHAMEAGDPDLALTTFAPDAVLHSPLTSALRFTGIDEIRRVVECAFGSFANVRFHTDVGDERTRTVISSAQIGGVDIEETAVLRLNADADITEATLFVRPLPGLVALMGEIGPELARRAGRPWAARLLRVLVAPLRLMVRSGDGLGVRLTQPR</sequence>
<accession>A0A1I0XNN8</accession>
<dbReference type="Gene3D" id="3.10.450.50">
    <property type="match status" value="1"/>
</dbReference>
<evidence type="ECO:0000313" key="2">
    <source>
        <dbReference type="EMBL" id="SFB02582.1"/>
    </source>
</evidence>
<dbReference type="InterPro" id="IPR037401">
    <property type="entry name" value="SnoaL-like"/>
</dbReference>
<dbReference type="AlphaFoldDB" id="A0A1I0XNN8"/>
<proteinExistence type="predicted"/>
<feature type="domain" description="SnoaL-like" evidence="1">
    <location>
        <begin position="15"/>
        <end position="109"/>
    </location>
</feature>